<comment type="caution">
    <text evidence="2">The sequence shown here is derived from an EMBL/GenBank/DDBJ whole genome shotgun (WGS) entry which is preliminary data.</text>
</comment>
<evidence type="ECO:0000313" key="3">
    <source>
        <dbReference type="Proteomes" id="UP000559598"/>
    </source>
</evidence>
<sequence length="41" mass="4750">MNNEWIQAIKVFGIGIIIIGYITLFIGEYSEWQEIKRTGGF</sequence>
<dbReference type="AlphaFoldDB" id="A0A840DRF7"/>
<name>A0A840DRF7_9BACL</name>
<protein>
    <submittedName>
        <fullName evidence="2">Uncharacterized protein</fullName>
    </submittedName>
</protein>
<dbReference type="Proteomes" id="UP000559598">
    <property type="component" value="Unassembled WGS sequence"/>
</dbReference>
<evidence type="ECO:0000256" key="1">
    <source>
        <dbReference type="SAM" id="Phobius"/>
    </source>
</evidence>
<keyword evidence="1" id="KW-1133">Transmembrane helix</keyword>
<keyword evidence="3" id="KW-1185">Reference proteome</keyword>
<proteinExistence type="predicted"/>
<keyword evidence="1" id="KW-0472">Membrane</keyword>
<organism evidence="2 3">
    <name type="scientific">Anoxybacteroides voinovskiense</name>
    <dbReference type="NCBI Taxonomy" id="230470"/>
    <lineage>
        <taxon>Bacteria</taxon>
        <taxon>Bacillati</taxon>
        <taxon>Bacillota</taxon>
        <taxon>Bacilli</taxon>
        <taxon>Bacillales</taxon>
        <taxon>Anoxybacillaceae</taxon>
        <taxon>Anoxybacteroides</taxon>
    </lineage>
</organism>
<accession>A0A840DRF7</accession>
<keyword evidence="1" id="KW-0812">Transmembrane</keyword>
<gene>
    <name evidence="2" type="ORF">GGR02_002008</name>
</gene>
<reference evidence="2 3" key="1">
    <citation type="submission" date="2020-08" db="EMBL/GenBank/DDBJ databases">
        <title>Genomic Encyclopedia of Type Strains, Phase IV (KMG-IV): sequencing the most valuable type-strain genomes for metagenomic binning, comparative biology and taxonomic classification.</title>
        <authorList>
            <person name="Goeker M."/>
        </authorList>
    </citation>
    <scope>NUCLEOTIDE SEQUENCE [LARGE SCALE GENOMIC DNA]</scope>
    <source>
        <strain evidence="2 3">DSM 17075</strain>
    </source>
</reference>
<dbReference type="EMBL" id="JACIDE010000012">
    <property type="protein sequence ID" value="MBB4074243.1"/>
    <property type="molecule type" value="Genomic_DNA"/>
</dbReference>
<evidence type="ECO:0000313" key="2">
    <source>
        <dbReference type="EMBL" id="MBB4074243.1"/>
    </source>
</evidence>
<dbReference type="RefSeq" id="WP_260175054.1">
    <property type="nucleotide sequence ID" value="NZ_BMNP01000011.1"/>
</dbReference>
<feature type="transmembrane region" description="Helical" evidence="1">
    <location>
        <begin position="6"/>
        <end position="27"/>
    </location>
</feature>